<dbReference type="EMBL" id="RKQL01000001">
    <property type="protein sequence ID" value="RPE72812.1"/>
    <property type="molecule type" value="Genomic_DNA"/>
</dbReference>
<evidence type="ECO:0000259" key="2">
    <source>
        <dbReference type="Pfam" id="PF14340"/>
    </source>
</evidence>
<dbReference type="AlphaFoldDB" id="A0A3N4UQ91"/>
<feature type="domain" description="DUF4395" evidence="2">
    <location>
        <begin position="37"/>
        <end position="227"/>
    </location>
</feature>
<organism evidence="3 4">
    <name type="scientific">Tibeticola sediminis</name>
    <dbReference type="NCBI Taxonomy" id="1917811"/>
    <lineage>
        <taxon>Bacteria</taxon>
        <taxon>Pseudomonadati</taxon>
        <taxon>Pseudomonadota</taxon>
        <taxon>Betaproteobacteria</taxon>
        <taxon>Burkholderiales</taxon>
        <taxon>Comamonadaceae</taxon>
        <taxon>Tibeticola</taxon>
    </lineage>
</organism>
<dbReference type="Proteomes" id="UP000272193">
    <property type="component" value="Unassembled WGS sequence"/>
</dbReference>
<comment type="caution">
    <text evidence="3">The sequence shown here is derived from an EMBL/GenBank/DDBJ whole genome shotgun (WGS) entry which is preliminary data.</text>
</comment>
<keyword evidence="1" id="KW-0812">Transmembrane</keyword>
<keyword evidence="1" id="KW-1133">Transmembrane helix</keyword>
<dbReference type="OrthoDB" id="9783675at2"/>
<keyword evidence="4" id="KW-1185">Reference proteome</keyword>
<protein>
    <submittedName>
        <fullName evidence="3">Uncharacterized protein DUF4395</fullName>
    </submittedName>
</protein>
<dbReference type="InterPro" id="IPR025508">
    <property type="entry name" value="DUF4395"/>
</dbReference>
<feature type="transmembrane region" description="Helical" evidence="1">
    <location>
        <begin position="195"/>
        <end position="218"/>
    </location>
</feature>
<evidence type="ECO:0000313" key="4">
    <source>
        <dbReference type="Proteomes" id="UP000272193"/>
    </source>
</evidence>
<name>A0A3N4UQ91_9BURK</name>
<evidence type="ECO:0000256" key="1">
    <source>
        <dbReference type="SAM" id="Phobius"/>
    </source>
</evidence>
<keyword evidence="1" id="KW-0472">Membrane</keyword>
<reference evidence="3 4" key="1">
    <citation type="submission" date="2018-11" db="EMBL/GenBank/DDBJ databases">
        <title>Genomic Encyclopedia of Type Strains, Phase IV (KMG-IV): sequencing the most valuable type-strain genomes for metagenomic binning, comparative biology and taxonomic classification.</title>
        <authorList>
            <person name="Goeker M."/>
        </authorList>
    </citation>
    <scope>NUCLEOTIDE SEQUENCE [LARGE SCALE GENOMIC DNA]</scope>
    <source>
        <strain evidence="3 4">DSM 101684</strain>
    </source>
</reference>
<dbReference type="RefSeq" id="WP_124220142.1">
    <property type="nucleotide sequence ID" value="NZ_RKQL01000001.1"/>
</dbReference>
<dbReference type="Pfam" id="PF14340">
    <property type="entry name" value="DUF4395"/>
    <property type="match status" value="1"/>
</dbReference>
<evidence type="ECO:0000313" key="3">
    <source>
        <dbReference type="EMBL" id="RPE72812.1"/>
    </source>
</evidence>
<feature type="transmembrane region" description="Helical" evidence="1">
    <location>
        <begin position="45"/>
        <end position="64"/>
    </location>
</feature>
<feature type="transmembrane region" description="Helical" evidence="1">
    <location>
        <begin position="106"/>
        <end position="130"/>
    </location>
</feature>
<gene>
    <name evidence="3" type="ORF">EDC62_0518</name>
</gene>
<feature type="transmembrane region" description="Helical" evidence="1">
    <location>
        <begin position="151"/>
        <end position="167"/>
    </location>
</feature>
<sequence length="251" mass="28413">MTAATIFQAPRHRGVGWRHALRHLWFRSPDDAEPMINEVAVRIRAGILLFIPLFMLYTLLDVVYGSRWEVTGNVIQDTFDTDFDGRVLYMVEAVRRVYDYTVQSRLLAYAFFEMIVAMFPATTRLSPTVWIASLLAANKPPVWKPLAPKRMAWSIGATMIAVCWIFFNPDTFAGWVNTVTMHEWLPTTSNYMPRWIPLVAVGVCVGFMWMETVLGVCVGCELHALLAKLGVFKQECEACNNLDFGAPPSSP</sequence>
<proteinExistence type="predicted"/>
<accession>A0A3N4UQ91</accession>